<dbReference type="GO" id="GO:0004497">
    <property type="term" value="F:monooxygenase activity"/>
    <property type="evidence" value="ECO:0007669"/>
    <property type="project" value="UniProtKB-KW"/>
</dbReference>
<keyword evidence="6 7" id="KW-0503">Monooxygenase</keyword>
<dbReference type="InterPro" id="IPR017972">
    <property type="entry name" value="Cyt_P450_CS"/>
</dbReference>
<dbReference type="OrthoDB" id="3861479at2"/>
<dbReference type="PROSITE" id="PS00086">
    <property type="entry name" value="CYTOCHROME_P450"/>
    <property type="match status" value="1"/>
</dbReference>
<dbReference type="PANTHER" id="PTHR46696">
    <property type="entry name" value="P450, PUTATIVE (EUROFUNG)-RELATED"/>
    <property type="match status" value="1"/>
</dbReference>
<evidence type="ECO:0000256" key="1">
    <source>
        <dbReference type="ARBA" id="ARBA00010617"/>
    </source>
</evidence>
<keyword evidence="2 7" id="KW-0349">Heme</keyword>
<accession>A0A1X2LDS7</accession>
<gene>
    <name evidence="8" type="ORF">B8W69_03195</name>
</gene>
<organism evidence="8 9">
    <name type="scientific">Mycolicibacterium vulneris</name>
    <dbReference type="NCBI Taxonomy" id="547163"/>
    <lineage>
        <taxon>Bacteria</taxon>
        <taxon>Bacillati</taxon>
        <taxon>Actinomycetota</taxon>
        <taxon>Actinomycetes</taxon>
        <taxon>Mycobacteriales</taxon>
        <taxon>Mycobacteriaceae</taxon>
        <taxon>Mycolicibacterium</taxon>
    </lineage>
</organism>
<proteinExistence type="inferred from homology"/>
<protein>
    <submittedName>
        <fullName evidence="8">Cytochrome</fullName>
    </submittedName>
</protein>
<dbReference type="GO" id="GO:0020037">
    <property type="term" value="F:heme binding"/>
    <property type="evidence" value="ECO:0007669"/>
    <property type="project" value="InterPro"/>
</dbReference>
<reference evidence="8 9" key="1">
    <citation type="submission" date="2017-04" db="EMBL/GenBank/DDBJ databases">
        <title>The new phylogeny of genus Mycobacterium.</title>
        <authorList>
            <person name="Tortoli E."/>
            <person name="Trovato A."/>
            <person name="Cirillo D.M."/>
        </authorList>
    </citation>
    <scope>NUCLEOTIDE SEQUENCE [LARGE SCALE GENOMIC DNA]</scope>
    <source>
        <strain evidence="8 9">DSM 45247</strain>
    </source>
</reference>
<comment type="caution">
    <text evidence="8">The sequence shown here is derived from an EMBL/GenBank/DDBJ whole genome shotgun (WGS) entry which is preliminary data.</text>
</comment>
<dbReference type="AlphaFoldDB" id="A0A1X2LDS7"/>
<evidence type="ECO:0000256" key="7">
    <source>
        <dbReference type="RuleBase" id="RU000461"/>
    </source>
</evidence>
<keyword evidence="4 7" id="KW-0560">Oxidoreductase</keyword>
<sequence>MSAAQTLDIDNVDFAFDDQPDLHDVLARLRECRPYAIVRFAGVPAVLLLTDELVRAAFRDEATFPAAPMYAMTTEPVFGRTVLSMSGTEHRANRAMVSAPLRRNRVQQYVQPVIEPVINELIDRFIDRGRADLVAEFTHRYSLLIISRLLGIPVDDEAKVHRWAQAMIHYPFDPGWATRSAQEFTEYVAPLLAERRREPSDDMISMLVTASAEDGQTLTDEEIHTFLRMLFPLGADTTMLALGNTLSALLNHPEQLDLLRSDLEKYVQPAVWEGLRWDPAVGMLPRACPEATTWHGIEIPALTPMIFAINAAHRDPAVYDRPDEFDITRNVMPTVSFGQGPHSCIGNWLANTELVAALMLLVRRLPDLALDPAQAHTSTITSQVGTTLRGPNALHVTFTSP</sequence>
<evidence type="ECO:0000313" key="9">
    <source>
        <dbReference type="Proteomes" id="UP000242320"/>
    </source>
</evidence>
<evidence type="ECO:0000256" key="3">
    <source>
        <dbReference type="ARBA" id="ARBA00022723"/>
    </source>
</evidence>
<dbReference type="PRINTS" id="PR00359">
    <property type="entry name" value="BP450"/>
</dbReference>
<dbReference type="SUPFAM" id="SSF48264">
    <property type="entry name" value="Cytochrome P450"/>
    <property type="match status" value="1"/>
</dbReference>
<dbReference type="EMBL" id="NCXM01000002">
    <property type="protein sequence ID" value="OSC32160.1"/>
    <property type="molecule type" value="Genomic_DNA"/>
</dbReference>
<keyword evidence="9" id="KW-1185">Reference proteome</keyword>
<evidence type="ECO:0000313" key="8">
    <source>
        <dbReference type="EMBL" id="OSC32160.1"/>
    </source>
</evidence>
<dbReference type="InterPro" id="IPR001128">
    <property type="entry name" value="Cyt_P450"/>
</dbReference>
<dbReference type="InterPro" id="IPR036396">
    <property type="entry name" value="Cyt_P450_sf"/>
</dbReference>
<dbReference type="PANTHER" id="PTHR46696:SF3">
    <property type="entry name" value="PULCHERRIMINIC ACID SYNTHASE"/>
    <property type="match status" value="1"/>
</dbReference>
<dbReference type="GO" id="GO:0016705">
    <property type="term" value="F:oxidoreductase activity, acting on paired donors, with incorporation or reduction of molecular oxygen"/>
    <property type="evidence" value="ECO:0007669"/>
    <property type="project" value="InterPro"/>
</dbReference>
<dbReference type="GO" id="GO:0005506">
    <property type="term" value="F:iron ion binding"/>
    <property type="evidence" value="ECO:0007669"/>
    <property type="project" value="InterPro"/>
</dbReference>
<name>A0A1X2LDS7_9MYCO</name>
<evidence type="ECO:0000256" key="6">
    <source>
        <dbReference type="ARBA" id="ARBA00023033"/>
    </source>
</evidence>
<evidence type="ECO:0000256" key="5">
    <source>
        <dbReference type="ARBA" id="ARBA00023004"/>
    </source>
</evidence>
<comment type="similarity">
    <text evidence="1 7">Belongs to the cytochrome P450 family.</text>
</comment>
<dbReference type="Gene3D" id="1.10.630.10">
    <property type="entry name" value="Cytochrome P450"/>
    <property type="match status" value="1"/>
</dbReference>
<dbReference type="Pfam" id="PF00067">
    <property type="entry name" value="p450"/>
    <property type="match status" value="1"/>
</dbReference>
<evidence type="ECO:0000256" key="2">
    <source>
        <dbReference type="ARBA" id="ARBA00022617"/>
    </source>
</evidence>
<evidence type="ECO:0000256" key="4">
    <source>
        <dbReference type="ARBA" id="ARBA00023002"/>
    </source>
</evidence>
<keyword evidence="5 7" id="KW-0408">Iron</keyword>
<dbReference type="Proteomes" id="UP000242320">
    <property type="component" value="Unassembled WGS sequence"/>
</dbReference>
<keyword evidence="3 7" id="KW-0479">Metal-binding</keyword>
<dbReference type="InterPro" id="IPR002397">
    <property type="entry name" value="Cyt_P450_B"/>
</dbReference>